<gene>
    <name evidence="1" type="ORF">A4V15_11440</name>
</gene>
<protein>
    <submittedName>
        <fullName evidence="1">Uncharacterized protein</fullName>
    </submittedName>
</protein>
<evidence type="ECO:0000313" key="2">
    <source>
        <dbReference type="Proteomes" id="UP000078356"/>
    </source>
</evidence>
<evidence type="ECO:0000313" key="1">
    <source>
        <dbReference type="EMBL" id="OAN31668.1"/>
    </source>
</evidence>
<dbReference type="AlphaFoldDB" id="A0A178LKS7"/>
<dbReference type="OrthoDB" id="7031020at2"/>
<name>A0A178LKS7_9PSED</name>
<comment type="caution">
    <text evidence="1">The sequence shown here is derived from an EMBL/GenBank/DDBJ whole genome shotgun (WGS) entry which is preliminary data.</text>
</comment>
<dbReference type="Proteomes" id="UP000078356">
    <property type="component" value="Unassembled WGS sequence"/>
</dbReference>
<sequence>MLNSVQKRHVAKVFPESREQMAQYLLAGVDVVIYHQTECTPDVPAFAVAPKDDIEFWIGCWDSAEVAQREAEALGLHVVQ</sequence>
<organism evidence="1 2">
    <name type="scientific">Pseudomonas oryzihabitans</name>
    <dbReference type="NCBI Taxonomy" id="47885"/>
    <lineage>
        <taxon>Bacteria</taxon>
        <taxon>Pseudomonadati</taxon>
        <taxon>Pseudomonadota</taxon>
        <taxon>Gammaproteobacteria</taxon>
        <taxon>Pseudomonadales</taxon>
        <taxon>Pseudomonadaceae</taxon>
        <taxon>Pseudomonas</taxon>
    </lineage>
</organism>
<reference evidence="1 2" key="1">
    <citation type="submission" date="2016-04" db="EMBL/GenBank/DDBJ databases">
        <title>Draft Genome Sequences of Staphylococcus capitis Strain H36, S. capitis Strain H65, S. cohnii Strain H62, S. hominis Strain H69, Mycobacterium iranicum Strain H39, Plantibacter sp. Strain H53, Pseudomonas oryzihabitans Strain H72, and Microbacterium sp. Strain H83, isolated from residential settings.</title>
        <authorList>
            <person name="Lymperopoulou D."/>
            <person name="Adams R.I."/>
            <person name="Lindow S."/>
            <person name="Coil D.A."/>
            <person name="Jospin G."/>
            <person name="Eisen J.A."/>
        </authorList>
    </citation>
    <scope>NUCLEOTIDE SEQUENCE [LARGE SCALE GENOMIC DNA]</scope>
    <source>
        <strain evidence="1 2">H72</strain>
    </source>
</reference>
<accession>A0A178LKS7</accession>
<dbReference type="RefSeq" id="WP_007163063.1">
    <property type="nucleotide sequence ID" value="NZ_CP102429.1"/>
</dbReference>
<dbReference type="EMBL" id="LWCR01000003">
    <property type="protein sequence ID" value="OAN31668.1"/>
    <property type="molecule type" value="Genomic_DNA"/>
</dbReference>
<proteinExistence type="predicted"/>